<dbReference type="HOGENOM" id="CLU_2264506_0_0_1"/>
<evidence type="ECO:0000313" key="1">
    <source>
        <dbReference type="EMBL" id="KIM94542.1"/>
    </source>
</evidence>
<dbReference type="Proteomes" id="UP000054321">
    <property type="component" value="Unassembled WGS sequence"/>
</dbReference>
<dbReference type="AlphaFoldDB" id="A0A0C3CY03"/>
<gene>
    <name evidence="1" type="ORF">OIDMADRAFT_184246</name>
</gene>
<dbReference type="EMBL" id="KN832889">
    <property type="protein sequence ID" value="KIM94542.1"/>
    <property type="molecule type" value="Genomic_DNA"/>
</dbReference>
<dbReference type="InParanoid" id="A0A0C3CY03"/>
<keyword evidence="2" id="KW-1185">Reference proteome</keyword>
<organism evidence="1 2">
    <name type="scientific">Oidiodendron maius (strain Zn)</name>
    <dbReference type="NCBI Taxonomy" id="913774"/>
    <lineage>
        <taxon>Eukaryota</taxon>
        <taxon>Fungi</taxon>
        <taxon>Dikarya</taxon>
        <taxon>Ascomycota</taxon>
        <taxon>Pezizomycotina</taxon>
        <taxon>Leotiomycetes</taxon>
        <taxon>Leotiomycetes incertae sedis</taxon>
        <taxon>Myxotrichaceae</taxon>
        <taxon>Oidiodendron</taxon>
    </lineage>
</organism>
<reference evidence="2" key="2">
    <citation type="submission" date="2015-01" db="EMBL/GenBank/DDBJ databases">
        <title>Evolutionary Origins and Diversification of the Mycorrhizal Mutualists.</title>
        <authorList>
            <consortium name="DOE Joint Genome Institute"/>
            <consortium name="Mycorrhizal Genomics Consortium"/>
            <person name="Kohler A."/>
            <person name="Kuo A."/>
            <person name="Nagy L.G."/>
            <person name="Floudas D."/>
            <person name="Copeland A."/>
            <person name="Barry K.W."/>
            <person name="Cichocki N."/>
            <person name="Veneault-Fourrey C."/>
            <person name="LaButti K."/>
            <person name="Lindquist E.A."/>
            <person name="Lipzen A."/>
            <person name="Lundell T."/>
            <person name="Morin E."/>
            <person name="Murat C."/>
            <person name="Riley R."/>
            <person name="Ohm R."/>
            <person name="Sun H."/>
            <person name="Tunlid A."/>
            <person name="Henrissat B."/>
            <person name="Grigoriev I.V."/>
            <person name="Hibbett D.S."/>
            <person name="Martin F."/>
        </authorList>
    </citation>
    <scope>NUCLEOTIDE SEQUENCE [LARGE SCALE GENOMIC DNA]</scope>
    <source>
        <strain evidence="2">Zn</strain>
    </source>
</reference>
<name>A0A0C3CY03_OIDMZ</name>
<reference evidence="1 2" key="1">
    <citation type="submission" date="2014-04" db="EMBL/GenBank/DDBJ databases">
        <authorList>
            <consortium name="DOE Joint Genome Institute"/>
            <person name="Kuo A."/>
            <person name="Martino E."/>
            <person name="Perotto S."/>
            <person name="Kohler A."/>
            <person name="Nagy L.G."/>
            <person name="Floudas D."/>
            <person name="Copeland A."/>
            <person name="Barry K.W."/>
            <person name="Cichocki N."/>
            <person name="Veneault-Fourrey C."/>
            <person name="LaButti K."/>
            <person name="Lindquist E.A."/>
            <person name="Lipzen A."/>
            <person name="Lundell T."/>
            <person name="Morin E."/>
            <person name="Murat C."/>
            <person name="Sun H."/>
            <person name="Tunlid A."/>
            <person name="Henrissat B."/>
            <person name="Grigoriev I.V."/>
            <person name="Hibbett D.S."/>
            <person name="Martin F."/>
            <person name="Nordberg H.P."/>
            <person name="Cantor M.N."/>
            <person name="Hua S.X."/>
        </authorList>
    </citation>
    <scope>NUCLEOTIDE SEQUENCE [LARGE SCALE GENOMIC DNA]</scope>
    <source>
        <strain evidence="1 2">Zn</strain>
    </source>
</reference>
<accession>A0A0C3CY03</accession>
<evidence type="ECO:0000313" key="2">
    <source>
        <dbReference type="Proteomes" id="UP000054321"/>
    </source>
</evidence>
<protein>
    <submittedName>
        <fullName evidence="1">Uncharacterized protein</fullName>
    </submittedName>
</protein>
<sequence length="103" mass="12281">MGSYFNMLRRSERIAKQAWRICGQPDFRRIFAILVLTEIPRKIKAFLKAGISDSELLLEGNRDSAEFRLYRRKTSEMETRTEISAVKRRAWEVKCFRGWKVEH</sequence>
<proteinExistence type="predicted"/>